<evidence type="ECO:0000256" key="1">
    <source>
        <dbReference type="SAM" id="MobiDB-lite"/>
    </source>
</evidence>
<reference evidence="2" key="1">
    <citation type="submission" date="2014-05" db="EMBL/GenBank/DDBJ databases">
        <title>The transcriptome of the halophilic microalga Tetraselmis sp. GSL018 isolated from the Great Salt Lake, Utah.</title>
        <authorList>
            <person name="Jinkerson R.E."/>
            <person name="D'Adamo S."/>
            <person name="Posewitz M.C."/>
        </authorList>
    </citation>
    <scope>NUCLEOTIDE SEQUENCE</scope>
    <source>
        <strain evidence="2">GSL018</strain>
    </source>
</reference>
<sequence>MESSGYISGQKSVNCGEPSEFCGHRRGGMETTIRGKMSTDARVQAIKAENSARFIAAVCVIQVKFRQKLEKRRQLEQATAHNRAKLRSMRKKSKLDLMNRKAF</sequence>
<dbReference type="AlphaFoldDB" id="A0A061RPK4"/>
<evidence type="ECO:0000313" key="2">
    <source>
        <dbReference type="EMBL" id="JAC73903.1"/>
    </source>
</evidence>
<feature type="compositionally biased region" description="Basic residues" evidence="1">
    <location>
        <begin position="82"/>
        <end position="93"/>
    </location>
</feature>
<name>A0A061RPK4_9CHLO</name>
<feature type="compositionally biased region" description="Basic and acidic residues" evidence="1">
    <location>
        <begin position="94"/>
        <end position="103"/>
    </location>
</feature>
<dbReference type="EMBL" id="GBEZ01011933">
    <property type="protein sequence ID" value="JAC73903.1"/>
    <property type="molecule type" value="Transcribed_RNA"/>
</dbReference>
<protein>
    <submittedName>
        <fullName evidence="2">Uncharacterized protein</fullName>
    </submittedName>
</protein>
<gene>
    <name evidence="2" type="ORF">TSPGSL018_27486</name>
</gene>
<proteinExistence type="predicted"/>
<feature type="region of interest" description="Disordered" evidence="1">
    <location>
        <begin position="73"/>
        <end position="103"/>
    </location>
</feature>
<organism evidence="2">
    <name type="scientific">Tetraselmis sp. GSL018</name>
    <dbReference type="NCBI Taxonomy" id="582737"/>
    <lineage>
        <taxon>Eukaryota</taxon>
        <taxon>Viridiplantae</taxon>
        <taxon>Chlorophyta</taxon>
        <taxon>core chlorophytes</taxon>
        <taxon>Chlorodendrophyceae</taxon>
        <taxon>Chlorodendrales</taxon>
        <taxon>Chlorodendraceae</taxon>
        <taxon>Tetraselmis</taxon>
    </lineage>
</organism>
<accession>A0A061RPK4</accession>